<accession>A0A1G8TBZ3</accession>
<feature type="compositionally biased region" description="Basic and acidic residues" evidence="1">
    <location>
        <begin position="316"/>
        <end position="334"/>
    </location>
</feature>
<organism evidence="2 3">
    <name type="scientific">Salipiger marinus</name>
    <dbReference type="NCBI Taxonomy" id="555512"/>
    <lineage>
        <taxon>Bacteria</taxon>
        <taxon>Pseudomonadati</taxon>
        <taxon>Pseudomonadota</taxon>
        <taxon>Alphaproteobacteria</taxon>
        <taxon>Rhodobacterales</taxon>
        <taxon>Roseobacteraceae</taxon>
        <taxon>Salipiger</taxon>
    </lineage>
</organism>
<dbReference type="STRING" id="555512.SAMN04487993_10292"/>
<dbReference type="Proteomes" id="UP000199093">
    <property type="component" value="Unassembled WGS sequence"/>
</dbReference>
<dbReference type="InterPro" id="IPR010221">
    <property type="entry name" value="VCBS_dom"/>
</dbReference>
<dbReference type="InterPro" id="IPR013783">
    <property type="entry name" value="Ig-like_fold"/>
</dbReference>
<dbReference type="NCBIfam" id="TIGR01965">
    <property type="entry name" value="VCBS_repeat"/>
    <property type="match status" value="1"/>
</dbReference>
<feature type="region of interest" description="Disordered" evidence="1">
    <location>
        <begin position="268"/>
        <end position="334"/>
    </location>
</feature>
<reference evidence="2 3" key="1">
    <citation type="submission" date="2016-10" db="EMBL/GenBank/DDBJ databases">
        <authorList>
            <person name="de Groot N.N."/>
        </authorList>
    </citation>
    <scope>NUCLEOTIDE SEQUENCE [LARGE SCALE GENOMIC DNA]</scope>
    <source>
        <strain evidence="2 3">DSM 26424</strain>
    </source>
</reference>
<evidence type="ECO:0000313" key="3">
    <source>
        <dbReference type="Proteomes" id="UP000199093"/>
    </source>
</evidence>
<evidence type="ECO:0000313" key="2">
    <source>
        <dbReference type="EMBL" id="SDJ39112.1"/>
    </source>
</evidence>
<protein>
    <submittedName>
        <fullName evidence="2">VCBS repeat-containing protein</fullName>
    </submittedName>
</protein>
<dbReference type="Gene3D" id="2.60.40.10">
    <property type="entry name" value="Immunoglobulins"/>
    <property type="match status" value="1"/>
</dbReference>
<dbReference type="EMBL" id="FNEJ01000029">
    <property type="protein sequence ID" value="SDJ39112.1"/>
    <property type="molecule type" value="Genomic_DNA"/>
</dbReference>
<feature type="compositionally biased region" description="Basic residues" evidence="1">
    <location>
        <begin position="283"/>
        <end position="308"/>
    </location>
</feature>
<keyword evidence="3" id="KW-1185">Reference proteome</keyword>
<dbReference type="AlphaFoldDB" id="A0A1G8TBZ3"/>
<sequence>MCLELPGEPSWSVALRMASSQTFAQAVGDGALTVSGTLTVSDVDSGEAEFVAQSGTAGSYHSFTLGTDGFWSYSADNSQAAVQTVVASPRRIYCLLIDQDGVDDPAVVSRMLWKFPCGVLRACERSVTPAARSRGIGSRAWDRVSHPSTFRIWICPEANSAQRSIGTVSAHGSTVWVLMRRRNSSFSRSMAFVVRADFHCDGSRRVKVKSRSPASFRLSATARHLRRHFRRNALRRVSMSAAVSAYIMSRYRTPAEVFPLLLLSACRKSGSPSRRGTGYRSKWTQRRSRPARNHRIRRGKSLCHRHGLARPPAIRKPQDRTWQRGARNDRYQDTERDYPLGGIIDGLIAPFVTRPDCHAIGFRDALEK</sequence>
<proteinExistence type="predicted"/>
<gene>
    <name evidence="2" type="ORF">SAMN04487993_10292</name>
</gene>
<name>A0A1G8TBZ3_9RHOB</name>
<evidence type="ECO:0000256" key="1">
    <source>
        <dbReference type="SAM" id="MobiDB-lite"/>
    </source>
</evidence>